<sequence>MNQFTLFTLSGPLVGVIGWFLSVHWLLWLGVVLAAINLVINLASGAMKLPILPAVFMLVAAVLLSPWYLGVGVGLLVWTVLEGAGELFRPRALGEK</sequence>
<comment type="caution">
    <text evidence="2">The sequence shown here is derived from an EMBL/GenBank/DDBJ whole genome shotgun (WGS) entry which is preliminary data.</text>
</comment>
<evidence type="ECO:0000256" key="1">
    <source>
        <dbReference type="SAM" id="Phobius"/>
    </source>
</evidence>
<feature type="transmembrane region" description="Helical" evidence="1">
    <location>
        <begin position="16"/>
        <end position="40"/>
    </location>
</feature>
<evidence type="ECO:0000313" key="3">
    <source>
        <dbReference type="Proteomes" id="UP000319142"/>
    </source>
</evidence>
<protein>
    <submittedName>
        <fullName evidence="2">Uncharacterized protein</fullName>
    </submittedName>
</protein>
<dbReference type="RefSeq" id="WP_273135252.1">
    <property type="nucleotide sequence ID" value="NZ_VMRX01000063.1"/>
</dbReference>
<dbReference type="EMBL" id="VMRX01000063">
    <property type="protein sequence ID" value="TVT30449.1"/>
    <property type="molecule type" value="Genomic_DNA"/>
</dbReference>
<organism evidence="2 3">
    <name type="scientific">Marinobacter vinifirmus</name>
    <dbReference type="NCBI Taxonomy" id="355591"/>
    <lineage>
        <taxon>Bacteria</taxon>
        <taxon>Pseudomonadati</taxon>
        <taxon>Pseudomonadota</taxon>
        <taxon>Gammaproteobacteria</taxon>
        <taxon>Pseudomonadales</taxon>
        <taxon>Marinobacteraceae</taxon>
        <taxon>Marinobacter</taxon>
    </lineage>
</organism>
<keyword evidence="1" id="KW-1133">Transmembrane helix</keyword>
<name>A0A558B1R4_9GAMM</name>
<keyword evidence="1" id="KW-0472">Membrane</keyword>
<dbReference type="Proteomes" id="UP000319142">
    <property type="component" value="Unassembled WGS sequence"/>
</dbReference>
<gene>
    <name evidence="2" type="ORF">FHK81_16845</name>
</gene>
<reference evidence="2 3" key="1">
    <citation type="submission" date="2019-07" db="EMBL/GenBank/DDBJ databases">
        <title>The pathways for chlorine oxyanion respiration interact through the shared metabolite chlorate.</title>
        <authorList>
            <person name="Barnum T.P."/>
            <person name="Cheng Y."/>
            <person name="Hill K.A."/>
            <person name="Lucas L.N."/>
            <person name="Carlson H.K."/>
            <person name="Coates J.D."/>
        </authorList>
    </citation>
    <scope>NUCLEOTIDE SEQUENCE [LARGE SCALE GENOMIC DNA]</scope>
    <source>
        <strain evidence="2">UCB</strain>
    </source>
</reference>
<evidence type="ECO:0000313" key="2">
    <source>
        <dbReference type="EMBL" id="TVT30449.1"/>
    </source>
</evidence>
<accession>A0A558B1R4</accession>
<feature type="transmembrane region" description="Helical" evidence="1">
    <location>
        <begin position="52"/>
        <end position="81"/>
    </location>
</feature>
<keyword evidence="1" id="KW-0812">Transmembrane</keyword>
<dbReference type="AlphaFoldDB" id="A0A558B1R4"/>
<proteinExistence type="predicted"/>